<evidence type="ECO:0000256" key="8">
    <source>
        <dbReference type="SAM" id="MobiDB-lite"/>
    </source>
</evidence>
<keyword evidence="4" id="KW-0963">Cytoplasm</keyword>
<dbReference type="InterPro" id="IPR004000">
    <property type="entry name" value="Actin"/>
</dbReference>
<evidence type="ECO:0000256" key="3">
    <source>
        <dbReference type="ARBA" id="ARBA00018633"/>
    </source>
</evidence>
<feature type="region of interest" description="Disordered" evidence="8">
    <location>
        <begin position="37"/>
        <end position="77"/>
    </location>
</feature>
<dbReference type="CDD" id="cd10210">
    <property type="entry name" value="ASKHA_NBD_Arp6"/>
    <property type="match status" value="1"/>
</dbReference>
<feature type="compositionally biased region" description="Basic residues" evidence="8">
    <location>
        <begin position="501"/>
        <end position="516"/>
    </location>
</feature>
<comment type="similarity">
    <text evidence="2">Belongs to the actin family. ARP6 subfamily.</text>
</comment>
<dbReference type="InterPro" id="IPR043129">
    <property type="entry name" value="ATPase_NBD"/>
</dbReference>
<dbReference type="Gene3D" id="2.30.36.70">
    <property type="entry name" value="Actin, Chain A, domain 2"/>
    <property type="match status" value="1"/>
</dbReference>
<dbReference type="Gene3D" id="3.30.420.40">
    <property type="match status" value="2"/>
</dbReference>
<reference evidence="9" key="1">
    <citation type="submission" date="2020-04" db="EMBL/GenBank/DDBJ databases">
        <title>Analysis of mating type loci in Filobasidium floriforme.</title>
        <authorList>
            <person name="Nowrousian M."/>
        </authorList>
    </citation>
    <scope>NUCLEOTIDE SEQUENCE</scope>
    <source>
        <strain evidence="9">CBS 6242</strain>
    </source>
</reference>
<dbReference type="Gene3D" id="3.90.640.10">
    <property type="entry name" value="Actin, Chain A, domain 4"/>
    <property type="match status" value="1"/>
</dbReference>
<comment type="subunit">
    <text evidence="6">Component of the SWR1 chromatin remodeling complex.</text>
</comment>
<dbReference type="SUPFAM" id="SSF53067">
    <property type="entry name" value="Actin-like ATPase domain"/>
    <property type="match status" value="2"/>
</dbReference>
<dbReference type="AlphaFoldDB" id="A0A8K0JNJ8"/>
<keyword evidence="10" id="KW-1185">Reference proteome</keyword>
<dbReference type="SMART" id="SM00268">
    <property type="entry name" value="ACTIN"/>
    <property type="match status" value="1"/>
</dbReference>
<accession>A0A8K0JNJ8</accession>
<gene>
    <name evidence="9" type="ORF">FFLO_04843</name>
</gene>
<evidence type="ECO:0000313" key="9">
    <source>
        <dbReference type="EMBL" id="KAG7530735.1"/>
    </source>
</evidence>
<dbReference type="EMBL" id="JABELV010000110">
    <property type="protein sequence ID" value="KAG7530735.1"/>
    <property type="molecule type" value="Genomic_DNA"/>
</dbReference>
<dbReference type="GO" id="GO:0005737">
    <property type="term" value="C:cytoplasm"/>
    <property type="evidence" value="ECO:0007669"/>
    <property type="project" value="UniProtKB-SubCell"/>
</dbReference>
<evidence type="ECO:0000256" key="2">
    <source>
        <dbReference type="ARBA" id="ARBA00005665"/>
    </source>
</evidence>
<evidence type="ECO:0000256" key="5">
    <source>
        <dbReference type="ARBA" id="ARBA00025222"/>
    </source>
</evidence>
<feature type="compositionally biased region" description="Basic residues" evidence="8">
    <location>
        <begin position="45"/>
        <end position="61"/>
    </location>
</feature>
<dbReference type="GO" id="GO:0005634">
    <property type="term" value="C:nucleus"/>
    <property type="evidence" value="ECO:0007669"/>
    <property type="project" value="UniProtKB-ARBA"/>
</dbReference>
<organism evidence="9 10">
    <name type="scientific">Filobasidium floriforme</name>
    <dbReference type="NCBI Taxonomy" id="5210"/>
    <lineage>
        <taxon>Eukaryota</taxon>
        <taxon>Fungi</taxon>
        <taxon>Dikarya</taxon>
        <taxon>Basidiomycota</taxon>
        <taxon>Agaricomycotina</taxon>
        <taxon>Tremellomycetes</taxon>
        <taxon>Filobasidiales</taxon>
        <taxon>Filobasidiaceae</taxon>
        <taxon>Filobasidium</taxon>
    </lineage>
</organism>
<comment type="caution">
    <text evidence="9">The sequence shown here is derived from an EMBL/GenBank/DDBJ whole genome shotgun (WGS) entry which is preliminary data.</text>
</comment>
<proteinExistence type="inferred from homology"/>
<sequence>MTDPSSIFIIDNGAYTIKANYSPYNDPYGLYTAQLEAEAGPSGGRPKKKSSKKAKRGKKSNNLKVKEDDAGENSMQVDEVQPVDPYEPRVFQNCLVKTRDKKVYYGADIEELQDHGGLVYRRPFEKGLLTSWNPENLIFNDIFARFPNFDATTTSLLITEPYLNPPALGENYDQMIFEEWEFASYARSCAAALVPYGGLFEIPESPNAPCSILIDVGYSYSHVTPVVDGKVVWSGIRRIDIGGKLLTNQLKRLLSFRQWDLMAETHIVNRIREECCYVTNDWKKDLERARLPPKQNPIVQEYCLPDFTPLNPRGYIKSGPNAVPPPERAEGTAAPGEEHVVNMANERFSVPEVLFNPSDIVLQQAGLVETVAQVIESMPEDIQGMLWANIGLFGGLASTEGFGERLENDLRAVCPAEYELGIFEAEDPRKPVFYGAQALTLRPDYLSTFPITRQEYMENGSERCRRRFISTGLIPDIGNENVVLRRTHAEGNNNEEEARARSKRMGGGHKGKKRRLFGAADSDDALSGEEEVDVRIPAFKT</sequence>
<dbReference type="FunFam" id="3.90.640.10:FF:000014">
    <property type="entry name" value="Putative actin-related protein 6"/>
    <property type="match status" value="1"/>
</dbReference>
<dbReference type="Proteomes" id="UP000812966">
    <property type="component" value="Unassembled WGS sequence"/>
</dbReference>
<name>A0A8K0JNJ8_9TREE</name>
<feature type="region of interest" description="Disordered" evidence="8">
    <location>
        <begin position="488"/>
        <end position="541"/>
    </location>
</feature>
<comment type="subcellular location">
    <subcellularLocation>
        <location evidence="1">Cytoplasm</location>
    </subcellularLocation>
</comment>
<feature type="compositionally biased region" description="Acidic residues" evidence="8">
    <location>
        <begin position="521"/>
        <end position="532"/>
    </location>
</feature>
<evidence type="ECO:0000256" key="1">
    <source>
        <dbReference type="ARBA" id="ARBA00004496"/>
    </source>
</evidence>
<dbReference type="Pfam" id="PF00022">
    <property type="entry name" value="Actin"/>
    <property type="match status" value="1"/>
</dbReference>
<protein>
    <recommendedName>
        <fullName evidence="3">Actin-like protein ARP6</fullName>
    </recommendedName>
    <alternativeName>
        <fullName evidence="7">Actin-like protein arp6</fullName>
    </alternativeName>
</protein>
<evidence type="ECO:0000256" key="4">
    <source>
        <dbReference type="ARBA" id="ARBA00022490"/>
    </source>
</evidence>
<evidence type="ECO:0000313" key="10">
    <source>
        <dbReference type="Proteomes" id="UP000812966"/>
    </source>
</evidence>
<dbReference type="PANTHER" id="PTHR11937">
    <property type="entry name" value="ACTIN"/>
    <property type="match status" value="1"/>
</dbReference>
<comment type="function">
    <text evidence="5">Component of the SWR1 complex which mediates the ATP-dependent exchange of histone H2A for the H2A variant HZT1 leading to transcriptional regulation of selected genes by chromatin remodeling. Involved in chromosome stability.</text>
</comment>
<evidence type="ECO:0000256" key="7">
    <source>
        <dbReference type="ARBA" id="ARBA00073820"/>
    </source>
</evidence>
<evidence type="ECO:0000256" key="6">
    <source>
        <dbReference type="ARBA" id="ARBA00063309"/>
    </source>
</evidence>